<dbReference type="RefSeq" id="WP_012844781.1">
    <property type="nucleotide sequence ID" value="NC_013501.1"/>
</dbReference>
<dbReference type="OrthoDB" id="9797132at2"/>
<keyword evidence="3" id="KW-1185">Reference proteome</keyword>
<protein>
    <recommendedName>
        <fullName evidence="1">DUF2249 domain-containing protein</fullName>
    </recommendedName>
</protein>
<organism evidence="2 3">
    <name type="scientific">Rhodothermus marinus (strain ATCC 43812 / DSM 4252 / R-10)</name>
    <name type="common">Rhodothermus obamensis</name>
    <dbReference type="NCBI Taxonomy" id="518766"/>
    <lineage>
        <taxon>Bacteria</taxon>
        <taxon>Pseudomonadati</taxon>
        <taxon>Rhodothermota</taxon>
        <taxon>Rhodothermia</taxon>
        <taxon>Rhodothermales</taxon>
        <taxon>Rhodothermaceae</taxon>
        <taxon>Rhodothermus</taxon>
    </lineage>
</organism>
<accession>D0MEE3</accession>
<reference evidence="2 3" key="1">
    <citation type="journal article" date="2009" name="Stand. Genomic Sci.">
        <title>Complete genome sequence of Rhodothermus marinus type strain (R-10).</title>
        <authorList>
            <person name="Nolan M."/>
            <person name="Tindall B.J."/>
            <person name="Pomrenke H."/>
            <person name="Lapidus A."/>
            <person name="Copeland A."/>
            <person name="Glavina Del Rio T."/>
            <person name="Lucas S."/>
            <person name="Chen F."/>
            <person name="Tice H."/>
            <person name="Cheng J.F."/>
            <person name="Saunders E."/>
            <person name="Han C."/>
            <person name="Bruce D."/>
            <person name="Goodwin L."/>
            <person name="Chain P."/>
            <person name="Pitluck S."/>
            <person name="Ovchinikova G."/>
            <person name="Pati A."/>
            <person name="Ivanova N."/>
            <person name="Mavromatis K."/>
            <person name="Chen A."/>
            <person name="Palaniappan K."/>
            <person name="Land M."/>
            <person name="Hauser L."/>
            <person name="Chang Y.J."/>
            <person name="Jeffries C.D."/>
            <person name="Brettin T."/>
            <person name="Goker M."/>
            <person name="Bristow J."/>
            <person name="Eisen J.A."/>
            <person name="Markowitz V."/>
            <person name="Hugenholtz P."/>
            <person name="Kyrpides N.C."/>
            <person name="Klenk H.P."/>
            <person name="Detter J.C."/>
        </authorList>
    </citation>
    <scope>NUCLEOTIDE SEQUENCE [LARGE SCALE GENOMIC DNA]</scope>
    <source>
        <strain evidence="3">ATCC 43812 / DSM 4252 / R-10</strain>
    </source>
</reference>
<dbReference type="EMBL" id="CP001807">
    <property type="protein sequence ID" value="ACY49171.1"/>
    <property type="molecule type" value="Genomic_DNA"/>
</dbReference>
<dbReference type="Proteomes" id="UP000002221">
    <property type="component" value="Chromosome"/>
</dbReference>
<dbReference type="Pfam" id="PF10006">
    <property type="entry name" value="DUF2249"/>
    <property type="match status" value="1"/>
</dbReference>
<dbReference type="eggNOG" id="COG4309">
    <property type="taxonomic scope" value="Bacteria"/>
</dbReference>
<dbReference type="HOGENOM" id="CLU_146484_3_0_10"/>
<feature type="domain" description="DUF2249" evidence="1">
    <location>
        <begin position="12"/>
        <end position="81"/>
    </location>
</feature>
<dbReference type="InterPro" id="IPR018720">
    <property type="entry name" value="DUF2249"/>
</dbReference>
<evidence type="ECO:0000313" key="2">
    <source>
        <dbReference type="EMBL" id="ACY49171.1"/>
    </source>
</evidence>
<proteinExistence type="predicted"/>
<name>D0MEE3_RHOM4</name>
<sequence>MKTKTETPDLLLDVRPVPPRARLETIMGAYRRLAPGEVLELVVDHEPSCMYYTLLAEQGAEAFRFTYLERGPEVWRVQVEKRKAGP</sequence>
<evidence type="ECO:0000259" key="1">
    <source>
        <dbReference type="Pfam" id="PF10006"/>
    </source>
</evidence>
<evidence type="ECO:0000313" key="3">
    <source>
        <dbReference type="Proteomes" id="UP000002221"/>
    </source>
</evidence>
<gene>
    <name evidence="2" type="ordered locus">Rmar_2292</name>
</gene>
<dbReference type="STRING" id="518766.Rmar_2292"/>
<dbReference type="KEGG" id="rmr:Rmar_2292"/>
<dbReference type="AlphaFoldDB" id="D0MEE3"/>